<sequence>MRVTFLGTGAAMPSGRRAQTGLLLDADGDTLLVDCGSGVLNALARTDVGYEGVSTVLLSHHHLDHVADLLPLMKARWLAGAEHLEIVGPQGTKALLDGLLDVHEYMDGRIDLRVREIGAESFSAAGFDIDAKETRHSMDCLAYRFTHGEGPTFTFSADSEAFEGLANFADGSAVLAHDCSFPDEVDVSNHPTPSQLGETLADSGTDVGRLYLTHLYPHTEGRHEEMLESIGERYDGDVRFARDGLTVEIET</sequence>
<dbReference type="InterPro" id="IPR001279">
    <property type="entry name" value="Metallo-B-lactamas"/>
</dbReference>
<proteinExistence type="predicted"/>
<dbReference type="EMBL" id="CP095005">
    <property type="protein sequence ID" value="UOO95959.1"/>
    <property type="molecule type" value="Genomic_DNA"/>
</dbReference>
<keyword evidence="5" id="KW-1185">Reference proteome</keyword>
<dbReference type="EMBL" id="BAAADN010000046">
    <property type="protein sequence ID" value="GAA0469759.1"/>
    <property type="molecule type" value="Genomic_DNA"/>
</dbReference>
<dbReference type="InterPro" id="IPR036866">
    <property type="entry name" value="RibonucZ/Hydroxyglut_hydro"/>
</dbReference>
<dbReference type="SMART" id="SM00849">
    <property type="entry name" value="Lactamase_B"/>
    <property type="match status" value="1"/>
</dbReference>
<keyword evidence="1" id="KW-0378">Hydrolase</keyword>
<dbReference type="SUPFAM" id="SSF56281">
    <property type="entry name" value="Metallo-hydrolase/oxidoreductase"/>
    <property type="match status" value="1"/>
</dbReference>
<dbReference type="AlphaFoldDB" id="A0AAV3SJI0"/>
<dbReference type="KEGG" id="hdo:MUK72_04445"/>
<evidence type="ECO:0000313" key="4">
    <source>
        <dbReference type="EMBL" id="UOO95959.1"/>
    </source>
</evidence>
<dbReference type="PANTHER" id="PTHR46018:SF3">
    <property type="entry name" value="ARYLSULFATASE"/>
    <property type="match status" value="1"/>
</dbReference>
<dbReference type="Pfam" id="PF23023">
    <property type="entry name" value="Anti-Pycsar_Apyc1"/>
    <property type="match status" value="1"/>
</dbReference>
<evidence type="ECO:0000313" key="6">
    <source>
        <dbReference type="Proteomes" id="UP001500962"/>
    </source>
</evidence>
<evidence type="ECO:0000256" key="1">
    <source>
        <dbReference type="ARBA" id="ARBA00022801"/>
    </source>
</evidence>
<dbReference type="Proteomes" id="UP000830542">
    <property type="component" value="Chromosome"/>
</dbReference>
<name>A0AAV3SJI0_HALDO</name>
<evidence type="ECO:0000313" key="5">
    <source>
        <dbReference type="Proteomes" id="UP000830542"/>
    </source>
</evidence>
<evidence type="ECO:0000313" key="3">
    <source>
        <dbReference type="EMBL" id="GAA0469759.1"/>
    </source>
</evidence>
<dbReference type="InterPro" id="IPR044094">
    <property type="entry name" value="AtsA-like_MBL-fold"/>
</dbReference>
<gene>
    <name evidence="3" type="ORF">GCM10008985_28420</name>
    <name evidence="4" type="ORF">MUK72_04445</name>
</gene>
<reference evidence="3" key="3">
    <citation type="submission" date="2023-12" db="EMBL/GenBank/DDBJ databases">
        <authorList>
            <person name="Sun Q."/>
            <person name="Inoue M."/>
        </authorList>
    </citation>
    <scope>NUCLEOTIDE SEQUENCE</scope>
    <source>
        <strain evidence="3">JCM 12289</strain>
    </source>
</reference>
<organism evidence="3 6">
    <name type="scientific">Halococcus dombrowskii</name>
    <dbReference type="NCBI Taxonomy" id="179637"/>
    <lineage>
        <taxon>Archaea</taxon>
        <taxon>Methanobacteriati</taxon>
        <taxon>Methanobacteriota</taxon>
        <taxon>Stenosarchaea group</taxon>
        <taxon>Halobacteria</taxon>
        <taxon>Halobacteriales</taxon>
        <taxon>Halococcaceae</taxon>
        <taxon>Halococcus</taxon>
    </lineage>
</organism>
<dbReference type="GeneID" id="71761071"/>
<dbReference type="Gene3D" id="3.60.15.10">
    <property type="entry name" value="Ribonuclease Z/Hydroxyacylglutathione hydrolase-like"/>
    <property type="match status" value="1"/>
</dbReference>
<feature type="domain" description="Metallo-beta-lactamase" evidence="2">
    <location>
        <begin position="18"/>
        <end position="214"/>
    </location>
</feature>
<dbReference type="Proteomes" id="UP001500962">
    <property type="component" value="Unassembled WGS sequence"/>
</dbReference>
<protein>
    <submittedName>
        <fullName evidence="3">MBL fold metallo-hydrolase</fullName>
    </submittedName>
</protein>
<reference evidence="4" key="2">
    <citation type="submission" date="2022-04" db="EMBL/GenBank/DDBJ databases">
        <title>Sequencing and genomic assembly of Halococcus dombrowskii.</title>
        <authorList>
            <person name="Lim S.W."/>
            <person name="MacLea K.S."/>
        </authorList>
    </citation>
    <scope>NUCLEOTIDE SEQUENCE</scope>
    <source>
        <strain evidence="4">H4</strain>
    </source>
</reference>
<dbReference type="PANTHER" id="PTHR46018">
    <property type="entry name" value="ZINC PHOSPHODIESTERASE ELAC PROTEIN 1"/>
    <property type="match status" value="1"/>
</dbReference>
<dbReference type="GO" id="GO:0042781">
    <property type="term" value="F:3'-tRNA processing endoribonuclease activity"/>
    <property type="evidence" value="ECO:0007669"/>
    <property type="project" value="TreeGrafter"/>
</dbReference>
<evidence type="ECO:0000259" key="2">
    <source>
        <dbReference type="SMART" id="SM00849"/>
    </source>
</evidence>
<reference evidence="3" key="1">
    <citation type="journal article" date="2014" name="Int. J. Syst. Evol. Microbiol.">
        <title>Complete genome sequence of Corynebacterium casei LMG S-19264T (=DSM 44701T), isolated from a smear-ripened cheese.</title>
        <authorList>
            <consortium name="US DOE Joint Genome Institute (JGI-PGF)"/>
            <person name="Walter F."/>
            <person name="Albersmeier A."/>
            <person name="Kalinowski J."/>
            <person name="Ruckert C."/>
        </authorList>
    </citation>
    <scope>NUCLEOTIDE SEQUENCE</scope>
    <source>
        <strain evidence="3">JCM 12289</strain>
    </source>
</reference>
<dbReference type="RefSeq" id="WP_244704298.1">
    <property type="nucleotide sequence ID" value="NZ_BAAADN010000046.1"/>
</dbReference>
<dbReference type="CDD" id="cd07719">
    <property type="entry name" value="arylsulfatase_AtsA-like_MBL-fold"/>
    <property type="match status" value="1"/>
</dbReference>
<accession>A0AAV3SJI0</accession>